<dbReference type="SUPFAM" id="SSF52833">
    <property type="entry name" value="Thioredoxin-like"/>
    <property type="match status" value="1"/>
</dbReference>
<dbReference type="InParanoid" id="S8EI06"/>
<protein>
    <submittedName>
        <fullName evidence="3">Uncharacterized protein</fullName>
    </submittedName>
</protein>
<keyword evidence="4" id="KW-1185">Reference proteome</keyword>
<dbReference type="OrthoDB" id="4951845at2759"/>
<dbReference type="HOGENOM" id="CLU_011226_4_0_1"/>
<accession>S8EI06</accession>
<feature type="domain" description="Glutathione S-transferase UstS-like C-terminal" evidence="2">
    <location>
        <begin position="119"/>
        <end position="259"/>
    </location>
</feature>
<evidence type="ECO:0000313" key="3">
    <source>
        <dbReference type="EMBL" id="EPT02914.1"/>
    </source>
</evidence>
<dbReference type="Proteomes" id="UP000015241">
    <property type="component" value="Unassembled WGS sequence"/>
</dbReference>
<dbReference type="EMBL" id="KE504132">
    <property type="protein sequence ID" value="EPT02914.1"/>
    <property type="molecule type" value="Genomic_DNA"/>
</dbReference>
<dbReference type="eggNOG" id="ENOG502QQN3">
    <property type="taxonomic scope" value="Eukaryota"/>
</dbReference>
<dbReference type="InterPro" id="IPR036249">
    <property type="entry name" value="Thioredoxin-like_sf"/>
</dbReference>
<reference evidence="3 4" key="1">
    <citation type="journal article" date="2012" name="Science">
        <title>The Paleozoic origin of enzymatic lignin decomposition reconstructed from 31 fungal genomes.</title>
        <authorList>
            <person name="Floudas D."/>
            <person name="Binder M."/>
            <person name="Riley R."/>
            <person name="Barry K."/>
            <person name="Blanchette R.A."/>
            <person name="Henrissat B."/>
            <person name="Martinez A.T."/>
            <person name="Otillar R."/>
            <person name="Spatafora J.W."/>
            <person name="Yadav J.S."/>
            <person name="Aerts A."/>
            <person name="Benoit I."/>
            <person name="Boyd A."/>
            <person name="Carlson A."/>
            <person name="Copeland A."/>
            <person name="Coutinho P.M."/>
            <person name="de Vries R.P."/>
            <person name="Ferreira P."/>
            <person name="Findley K."/>
            <person name="Foster B."/>
            <person name="Gaskell J."/>
            <person name="Glotzer D."/>
            <person name="Gorecki P."/>
            <person name="Heitman J."/>
            <person name="Hesse C."/>
            <person name="Hori C."/>
            <person name="Igarashi K."/>
            <person name="Jurgens J.A."/>
            <person name="Kallen N."/>
            <person name="Kersten P."/>
            <person name="Kohler A."/>
            <person name="Kuees U."/>
            <person name="Kumar T.K.A."/>
            <person name="Kuo A."/>
            <person name="LaButti K."/>
            <person name="Larrondo L.F."/>
            <person name="Lindquist E."/>
            <person name="Ling A."/>
            <person name="Lombard V."/>
            <person name="Lucas S."/>
            <person name="Lundell T."/>
            <person name="Martin R."/>
            <person name="McLaughlin D.J."/>
            <person name="Morgenstern I."/>
            <person name="Morin E."/>
            <person name="Murat C."/>
            <person name="Nagy L.G."/>
            <person name="Nolan M."/>
            <person name="Ohm R.A."/>
            <person name="Patyshakuliyeva A."/>
            <person name="Rokas A."/>
            <person name="Ruiz-Duenas F.J."/>
            <person name="Sabat G."/>
            <person name="Salamov A."/>
            <person name="Samejima M."/>
            <person name="Schmutz J."/>
            <person name="Slot J.C."/>
            <person name="St John F."/>
            <person name="Stenlid J."/>
            <person name="Sun H."/>
            <person name="Sun S."/>
            <person name="Syed K."/>
            <person name="Tsang A."/>
            <person name="Wiebenga A."/>
            <person name="Young D."/>
            <person name="Pisabarro A."/>
            <person name="Eastwood D.C."/>
            <person name="Martin F."/>
            <person name="Cullen D."/>
            <person name="Grigoriev I.V."/>
            <person name="Hibbett D.S."/>
        </authorList>
    </citation>
    <scope>NUCLEOTIDE SEQUENCE</scope>
    <source>
        <strain evidence="4">FP-58527</strain>
    </source>
</reference>
<sequence>MPICQSPPTDLPETDVIIFYDIPGNVAGKAWSPNTWKTRIGLNYKGLAYRTEWVEYPDIALLLSHHNVPPNPAPETPYTFPTIYDPRTRSFVSDSSDIALYLDRTYPDTPALLPELLRTLQAAFARALYLTVHEALRPLMMFPAMNRLNPRGQAFFRETRERSFGCKMEEICPPEKQADQWARVEVAFSVLTSWFEAAGDGRLLLLGTDEGRICHADTQIAGMLKWVQTIFGPDSEEWRRVETFDGGRWKRFMAVMEQWADTSR</sequence>
<dbReference type="InterPro" id="IPR054416">
    <property type="entry name" value="GST_UstS-like_C"/>
</dbReference>
<dbReference type="Gene3D" id="3.40.30.10">
    <property type="entry name" value="Glutaredoxin"/>
    <property type="match status" value="1"/>
</dbReference>
<evidence type="ECO:0000259" key="2">
    <source>
        <dbReference type="Pfam" id="PF22041"/>
    </source>
</evidence>
<dbReference type="Pfam" id="PF22041">
    <property type="entry name" value="GST_C_7"/>
    <property type="match status" value="1"/>
</dbReference>
<dbReference type="InterPro" id="IPR004045">
    <property type="entry name" value="Glutathione_S-Trfase_N"/>
</dbReference>
<evidence type="ECO:0000259" key="1">
    <source>
        <dbReference type="Pfam" id="PF13409"/>
    </source>
</evidence>
<feature type="domain" description="GST N-terminal" evidence="1">
    <location>
        <begin position="31"/>
        <end position="104"/>
    </location>
</feature>
<name>S8EI06_FOMSC</name>
<dbReference type="Gene3D" id="1.20.1050.10">
    <property type="match status" value="1"/>
</dbReference>
<proteinExistence type="predicted"/>
<organism evidence="3 4">
    <name type="scientific">Fomitopsis schrenkii</name>
    <name type="common">Brown rot fungus</name>
    <dbReference type="NCBI Taxonomy" id="2126942"/>
    <lineage>
        <taxon>Eukaryota</taxon>
        <taxon>Fungi</taxon>
        <taxon>Dikarya</taxon>
        <taxon>Basidiomycota</taxon>
        <taxon>Agaricomycotina</taxon>
        <taxon>Agaricomycetes</taxon>
        <taxon>Polyporales</taxon>
        <taxon>Fomitopsis</taxon>
    </lineage>
</organism>
<gene>
    <name evidence="3" type="ORF">FOMPIDRAFT_1117133</name>
</gene>
<dbReference type="Pfam" id="PF13409">
    <property type="entry name" value="GST_N_2"/>
    <property type="match status" value="1"/>
</dbReference>
<dbReference type="STRING" id="743788.S8EI06"/>
<evidence type="ECO:0000313" key="4">
    <source>
        <dbReference type="Proteomes" id="UP000015241"/>
    </source>
</evidence>
<dbReference type="AlphaFoldDB" id="S8EI06"/>